<dbReference type="EMBL" id="JAOPKA010000014">
    <property type="protein sequence ID" value="MCU4743303.1"/>
    <property type="molecule type" value="Genomic_DNA"/>
</dbReference>
<protein>
    <recommendedName>
        <fullName evidence="3">Enolase C-terminal domain-like</fullName>
    </recommendedName>
</protein>
<dbReference type="InterPro" id="IPR036849">
    <property type="entry name" value="Enolase-like_C_sf"/>
</dbReference>
<evidence type="ECO:0008006" key="3">
    <source>
        <dbReference type="Google" id="ProtNLM"/>
    </source>
</evidence>
<sequence>MGIEVVRADCYVSNLDKRMAFHFGNVVATEGPHHFLEIDVEIDGERAEGVSMVGMAPMWFLKDPDLTLAESTARLLEVFDAARDHALEAGPAPTAFDLWHDIYGRQREWGEHTRHPPLLWAYGVSMIEQGIIDAVCRHEGITFADAVRDERLGIEPGRIYAELEGVSVNDYLPDEPTRKAAVRHTVGLTDPLEGEEMDDEERLDDGLPQALDEYVERDGVNHFKIKLSADEDRDADRLAHIGEVLEASPLESWFCTVDANEQYASVQEFKEQWERHVDDPALASVVDDVAYVEQPLPRDQALTGETRDVLTAWDERPAIIIDESDDRLDSAGRALECGYAGTSHKNCKGVFKGVINACLIEKRRRDDDGENEYVMSGEDLTTIGPVELLHDLAVMGTLGMDHIERNGHHYYRGLSYLESDLQETVLEAHGDLYGRHENGFVALDVEDGRIAFDSVIDAPFGRDFDLDPSRFTPLEEWEIESTLE</sequence>
<dbReference type="Proteomes" id="UP001321018">
    <property type="component" value="Unassembled WGS sequence"/>
</dbReference>
<dbReference type="Gene3D" id="3.20.20.120">
    <property type="entry name" value="Enolase-like C-terminal domain"/>
    <property type="match status" value="1"/>
</dbReference>
<accession>A0AAP3E353</accession>
<dbReference type="AlphaFoldDB" id="A0AAP3E353"/>
<comment type="caution">
    <text evidence="1">The sequence shown here is derived from an EMBL/GenBank/DDBJ whole genome shotgun (WGS) entry which is preliminary data.</text>
</comment>
<dbReference type="RefSeq" id="WP_338005120.1">
    <property type="nucleotide sequence ID" value="NZ_JAOPKA010000014.1"/>
</dbReference>
<gene>
    <name evidence="1" type="ORF">OB960_18095</name>
</gene>
<reference evidence="1" key="1">
    <citation type="submission" date="2022-09" db="EMBL/GenBank/DDBJ databases">
        <title>Enrichment on poylsaccharides allowed isolation of novel metabolic and taxonomic groups of Haloarchaea.</title>
        <authorList>
            <person name="Sorokin D.Y."/>
            <person name="Elcheninov A.G."/>
            <person name="Khizhniak T.V."/>
            <person name="Kolganova T.V."/>
            <person name="Kublanov I.V."/>
        </authorList>
    </citation>
    <scope>NUCLEOTIDE SEQUENCE</scope>
    <source>
        <strain evidence="1">AArc-xg1-1</strain>
    </source>
</reference>
<proteinExistence type="predicted"/>
<dbReference type="SUPFAM" id="SSF51604">
    <property type="entry name" value="Enolase C-terminal domain-like"/>
    <property type="match status" value="1"/>
</dbReference>
<evidence type="ECO:0000313" key="1">
    <source>
        <dbReference type="EMBL" id="MCU4743303.1"/>
    </source>
</evidence>
<organism evidence="1 2">
    <name type="scientific">Natronoglomus mannanivorans</name>
    <dbReference type="NCBI Taxonomy" id="2979990"/>
    <lineage>
        <taxon>Archaea</taxon>
        <taxon>Methanobacteriati</taxon>
        <taxon>Methanobacteriota</taxon>
        <taxon>Stenosarchaea group</taxon>
        <taxon>Halobacteria</taxon>
        <taxon>Halobacteriales</taxon>
        <taxon>Natrialbaceae</taxon>
        <taxon>Natronoglomus</taxon>
    </lineage>
</organism>
<evidence type="ECO:0000313" key="2">
    <source>
        <dbReference type="Proteomes" id="UP001321018"/>
    </source>
</evidence>
<name>A0AAP3E353_9EURY</name>